<dbReference type="Gene3D" id="3.60.110.10">
    <property type="entry name" value="Carbon-nitrogen hydrolase"/>
    <property type="match status" value="1"/>
</dbReference>
<dbReference type="SUPFAM" id="SSF56317">
    <property type="entry name" value="Carbon-nitrogen hydrolase"/>
    <property type="match status" value="1"/>
</dbReference>
<keyword evidence="5" id="KW-1185">Reference proteome</keyword>
<dbReference type="GO" id="GO:0018822">
    <property type="term" value="F:nitrile hydratase activity"/>
    <property type="evidence" value="ECO:0007669"/>
    <property type="project" value="TreeGrafter"/>
</dbReference>
<dbReference type="InterPro" id="IPR044149">
    <property type="entry name" value="Nitrilases_CHs"/>
</dbReference>
<evidence type="ECO:0000256" key="1">
    <source>
        <dbReference type="ARBA" id="ARBA00008129"/>
    </source>
</evidence>
<protein>
    <submittedName>
        <fullName evidence="4">NITRILASE</fullName>
    </submittedName>
</protein>
<accession>A0A9Q1APG9</accession>
<comment type="caution">
    <text evidence="4">The sequence shown here is derived from an EMBL/GenBank/DDBJ whole genome shotgun (WGS) entry which is preliminary data.</text>
</comment>
<feature type="region of interest" description="Disordered" evidence="2">
    <location>
        <begin position="26"/>
        <end position="53"/>
    </location>
</feature>
<sequence>MNWVSPPAKRPFHWLVRHVRPDLIPVPETPIKTKSSKTRPIRETDSDDRDSIPKPACMANQMVICLLMIFSQPQVGVPAARSPVRATVVQASIVFFDTPATLDKAERLIAGAAAYESQLVVFPEAFIGGSPTYLKFDATNSTVTDGDLQKYYASAIDVPGPEVDRLAKLAGKYKVHIVMGVVERAGCYLYSTMMFFDSLGKCLGLHRKLIQRASESSLWRSGEKSTLPA</sequence>
<evidence type="ECO:0000259" key="3">
    <source>
        <dbReference type="PROSITE" id="PS50263"/>
    </source>
</evidence>
<dbReference type="GO" id="GO:0000257">
    <property type="term" value="F:nitrilase activity"/>
    <property type="evidence" value="ECO:0007669"/>
    <property type="project" value="TreeGrafter"/>
</dbReference>
<feature type="compositionally biased region" description="Basic and acidic residues" evidence="2">
    <location>
        <begin position="40"/>
        <end position="52"/>
    </location>
</feature>
<name>A0A9Q1APG9_9ROSI</name>
<organism evidence="4 5">
    <name type="scientific">Salix koriyanagi</name>
    <dbReference type="NCBI Taxonomy" id="2511006"/>
    <lineage>
        <taxon>Eukaryota</taxon>
        <taxon>Viridiplantae</taxon>
        <taxon>Streptophyta</taxon>
        <taxon>Embryophyta</taxon>
        <taxon>Tracheophyta</taxon>
        <taxon>Spermatophyta</taxon>
        <taxon>Magnoliopsida</taxon>
        <taxon>eudicotyledons</taxon>
        <taxon>Gunneridae</taxon>
        <taxon>Pentapetalae</taxon>
        <taxon>rosids</taxon>
        <taxon>fabids</taxon>
        <taxon>Malpighiales</taxon>
        <taxon>Salicaceae</taxon>
        <taxon>Saliceae</taxon>
        <taxon>Salix</taxon>
    </lineage>
</organism>
<dbReference type="Proteomes" id="UP001151752">
    <property type="component" value="Chromosome 16"/>
</dbReference>
<dbReference type="InterPro" id="IPR003010">
    <property type="entry name" value="C-N_Hydrolase"/>
</dbReference>
<dbReference type="EMBL" id="JAPFFM010000001">
    <property type="protein sequence ID" value="KAJ6778482.1"/>
    <property type="molecule type" value="Genomic_DNA"/>
</dbReference>
<proteinExistence type="inferred from homology"/>
<feature type="domain" description="CN hydrolase" evidence="3">
    <location>
        <begin position="84"/>
        <end position="229"/>
    </location>
</feature>
<reference evidence="4" key="1">
    <citation type="submission" date="2022-11" db="EMBL/GenBank/DDBJ databases">
        <authorList>
            <person name="Hyden B.L."/>
            <person name="Feng K."/>
            <person name="Yates T."/>
            <person name="Jawdy S."/>
            <person name="Smart L.B."/>
            <person name="Muchero W."/>
        </authorList>
    </citation>
    <scope>NUCLEOTIDE SEQUENCE</scope>
    <source>
        <tissue evidence="4">Shoot tip</tissue>
    </source>
</reference>
<dbReference type="PANTHER" id="PTHR46044">
    <property type="entry name" value="NITRILASE"/>
    <property type="match status" value="1"/>
</dbReference>
<gene>
    <name evidence="4" type="ORF">OIU74_002303</name>
</gene>
<dbReference type="PROSITE" id="PS50263">
    <property type="entry name" value="CN_HYDROLASE"/>
    <property type="match status" value="1"/>
</dbReference>
<evidence type="ECO:0000313" key="5">
    <source>
        <dbReference type="Proteomes" id="UP001151752"/>
    </source>
</evidence>
<comment type="similarity">
    <text evidence="1">Belongs to the carbon-nitrogen hydrolase superfamily. Nitrilase family.</text>
</comment>
<dbReference type="InterPro" id="IPR036526">
    <property type="entry name" value="C-N_Hydrolase_sf"/>
</dbReference>
<evidence type="ECO:0000313" key="4">
    <source>
        <dbReference type="EMBL" id="KAJ6778482.1"/>
    </source>
</evidence>
<reference evidence="4" key="2">
    <citation type="journal article" date="2023" name="Int. J. Mol. Sci.">
        <title>De Novo Assembly and Annotation of 11 Diverse Shrub Willow (Salix) Genomes Reveals Novel Gene Organization in Sex-Linked Regions.</title>
        <authorList>
            <person name="Hyden B."/>
            <person name="Feng K."/>
            <person name="Yates T.B."/>
            <person name="Jawdy S."/>
            <person name="Cereghino C."/>
            <person name="Smart L.B."/>
            <person name="Muchero W."/>
        </authorList>
    </citation>
    <scope>NUCLEOTIDE SEQUENCE</scope>
    <source>
        <tissue evidence="4">Shoot tip</tissue>
    </source>
</reference>
<evidence type="ECO:0000256" key="2">
    <source>
        <dbReference type="SAM" id="MobiDB-lite"/>
    </source>
</evidence>
<dbReference type="GO" id="GO:0051410">
    <property type="term" value="P:detoxification of nitrogen compound"/>
    <property type="evidence" value="ECO:0007669"/>
    <property type="project" value="TreeGrafter"/>
</dbReference>
<dbReference type="AlphaFoldDB" id="A0A9Q1APG9"/>
<dbReference type="Pfam" id="PF00795">
    <property type="entry name" value="CN_hydrolase"/>
    <property type="match status" value="1"/>
</dbReference>
<dbReference type="PANTHER" id="PTHR46044:SF8">
    <property type="entry name" value="BIFUNCTIONAL NITRILASE_NITRILE HYDRATASE NIT4B"/>
    <property type="match status" value="1"/>
</dbReference>